<sequence>MHLFDILAVLLSLAAVFSWINHRFIRLPTTIGLMLIALLLSLGLLIAPLDSEWHTLLKQLLEDVDFEDTVLHGMLGFLLFAGALHVNLHDLARHKWVIATLASASVVGATLLIALGGWLLFGLLGLDVPFIYCLLFGALISPTDPIAVLGILKKANAPESLNTKITGESLFNDGVAVVLFLTLLGIATGEHEASLFGALGMLGYEVIGGALLGILSGGLVLLMLSRVDDYQVEILLTLALATGGYALAEQLHLSAPIAIVVAGLMIGNHGRRCFMSDKTRRHLDDFWELVDEILNAVLFVLIGLEVLVLELSGGPLLAGALAIPLVLAARALSVGLPIRMMRRRSSDFAPGTVTLLTWAGLRGGISIALALSLPDGETRDILLSVTYVVVVFSILVQGLTLGPLVRIIGRRADRELAEVTADADSSALNHH</sequence>
<feature type="transmembrane region" description="Helical" evidence="12">
    <location>
        <begin position="6"/>
        <end position="24"/>
    </location>
</feature>
<feature type="transmembrane region" description="Helical" evidence="12">
    <location>
        <begin position="289"/>
        <end position="309"/>
    </location>
</feature>
<evidence type="ECO:0000256" key="11">
    <source>
        <dbReference type="ARBA" id="ARBA00023201"/>
    </source>
</evidence>
<accession>A0A850R845</accession>
<dbReference type="GO" id="GO:0015386">
    <property type="term" value="F:potassium:proton antiporter activity"/>
    <property type="evidence" value="ECO:0007669"/>
    <property type="project" value="TreeGrafter"/>
</dbReference>
<dbReference type="GO" id="GO:0051453">
    <property type="term" value="P:regulation of intracellular pH"/>
    <property type="evidence" value="ECO:0007669"/>
    <property type="project" value="TreeGrafter"/>
</dbReference>
<evidence type="ECO:0000256" key="1">
    <source>
        <dbReference type="ARBA" id="ARBA00004651"/>
    </source>
</evidence>
<evidence type="ECO:0000256" key="10">
    <source>
        <dbReference type="ARBA" id="ARBA00023136"/>
    </source>
</evidence>
<evidence type="ECO:0000256" key="4">
    <source>
        <dbReference type="ARBA" id="ARBA00022449"/>
    </source>
</evidence>
<feature type="transmembrane region" description="Helical" evidence="12">
    <location>
        <begin position="129"/>
        <end position="149"/>
    </location>
</feature>
<protein>
    <submittedName>
        <fullName evidence="14">Sodium:proton antiporter</fullName>
    </submittedName>
</protein>
<keyword evidence="3" id="KW-0813">Transport</keyword>
<evidence type="ECO:0000256" key="2">
    <source>
        <dbReference type="ARBA" id="ARBA00007367"/>
    </source>
</evidence>
<evidence type="ECO:0000256" key="8">
    <source>
        <dbReference type="ARBA" id="ARBA00023053"/>
    </source>
</evidence>
<keyword evidence="7 12" id="KW-1133">Transmembrane helix</keyword>
<keyword evidence="8" id="KW-0915">Sodium</keyword>
<evidence type="ECO:0000256" key="3">
    <source>
        <dbReference type="ARBA" id="ARBA00022448"/>
    </source>
</evidence>
<dbReference type="GO" id="GO:0005886">
    <property type="term" value="C:plasma membrane"/>
    <property type="evidence" value="ECO:0007669"/>
    <property type="project" value="UniProtKB-SubCell"/>
</dbReference>
<keyword evidence="6 12" id="KW-0812">Transmembrane</keyword>
<feature type="transmembrane region" description="Helical" evidence="12">
    <location>
        <begin position="381"/>
        <end position="405"/>
    </location>
</feature>
<reference evidence="14 15" key="1">
    <citation type="submission" date="2020-06" db="EMBL/GenBank/DDBJ databases">
        <title>Whole-genome sequence of Allochromatium humboldtianum DSM 21881, type strain.</title>
        <authorList>
            <person name="Kyndt J.A."/>
            <person name="Meyer T.E."/>
        </authorList>
    </citation>
    <scope>NUCLEOTIDE SEQUENCE [LARGE SCALE GENOMIC DNA]</scope>
    <source>
        <strain evidence="14 15">DSM 21881</strain>
    </source>
</reference>
<keyword evidence="11" id="KW-0739">Sodium transport</keyword>
<keyword evidence="5" id="KW-1003">Cell membrane</keyword>
<dbReference type="Gene3D" id="6.10.140.1330">
    <property type="match status" value="1"/>
</dbReference>
<feature type="transmembrane region" description="Helical" evidence="12">
    <location>
        <begin position="230"/>
        <end position="247"/>
    </location>
</feature>
<dbReference type="EMBL" id="JABZEO010000003">
    <property type="protein sequence ID" value="NVZ08935.1"/>
    <property type="molecule type" value="Genomic_DNA"/>
</dbReference>
<keyword evidence="15" id="KW-1185">Reference proteome</keyword>
<dbReference type="InterPro" id="IPR018422">
    <property type="entry name" value="Cation/H_exchanger_CPA1"/>
</dbReference>
<comment type="subcellular location">
    <subcellularLocation>
        <location evidence="1">Cell membrane</location>
        <topology evidence="1">Multi-pass membrane protein</topology>
    </subcellularLocation>
</comment>
<evidence type="ECO:0000313" key="14">
    <source>
        <dbReference type="EMBL" id="NVZ08935.1"/>
    </source>
</evidence>
<dbReference type="GO" id="GO:0098719">
    <property type="term" value="P:sodium ion import across plasma membrane"/>
    <property type="evidence" value="ECO:0007669"/>
    <property type="project" value="TreeGrafter"/>
</dbReference>
<keyword evidence="10 12" id="KW-0472">Membrane</keyword>
<evidence type="ECO:0000256" key="9">
    <source>
        <dbReference type="ARBA" id="ARBA00023065"/>
    </source>
</evidence>
<gene>
    <name evidence="14" type="ORF">HW932_06635</name>
</gene>
<comment type="caution">
    <text evidence="14">The sequence shown here is derived from an EMBL/GenBank/DDBJ whole genome shotgun (WGS) entry which is preliminary data.</text>
</comment>
<comment type="similarity">
    <text evidence="2">Belongs to the monovalent cation:proton antiporter 1 (CPA1) transporter (TC 2.A.36) family.</text>
</comment>
<feature type="transmembrane region" description="Helical" evidence="12">
    <location>
        <begin position="201"/>
        <end position="223"/>
    </location>
</feature>
<dbReference type="Pfam" id="PF00999">
    <property type="entry name" value="Na_H_Exchanger"/>
    <property type="match status" value="1"/>
</dbReference>
<feature type="transmembrane region" description="Helical" evidence="12">
    <location>
        <begin position="170"/>
        <end position="189"/>
    </location>
</feature>
<feature type="transmembrane region" description="Helical" evidence="12">
    <location>
        <begin position="31"/>
        <end position="49"/>
    </location>
</feature>
<evidence type="ECO:0000256" key="5">
    <source>
        <dbReference type="ARBA" id="ARBA00022475"/>
    </source>
</evidence>
<feature type="domain" description="Cation/H+ exchanger transmembrane" evidence="13">
    <location>
        <begin position="14"/>
        <end position="406"/>
    </location>
</feature>
<keyword evidence="9" id="KW-0406">Ion transport</keyword>
<name>A0A850R845_9GAMM</name>
<dbReference type="GO" id="GO:0015385">
    <property type="term" value="F:sodium:proton antiporter activity"/>
    <property type="evidence" value="ECO:0007669"/>
    <property type="project" value="InterPro"/>
</dbReference>
<feature type="transmembrane region" description="Helical" evidence="12">
    <location>
        <begin position="69"/>
        <end position="86"/>
    </location>
</feature>
<evidence type="ECO:0000256" key="12">
    <source>
        <dbReference type="SAM" id="Phobius"/>
    </source>
</evidence>
<feature type="transmembrane region" description="Helical" evidence="12">
    <location>
        <begin position="315"/>
        <end position="336"/>
    </location>
</feature>
<feature type="transmembrane region" description="Helical" evidence="12">
    <location>
        <begin position="348"/>
        <end position="369"/>
    </location>
</feature>
<evidence type="ECO:0000256" key="6">
    <source>
        <dbReference type="ARBA" id="ARBA00022692"/>
    </source>
</evidence>
<feature type="transmembrane region" description="Helical" evidence="12">
    <location>
        <begin position="98"/>
        <end position="123"/>
    </location>
</feature>
<dbReference type="AlphaFoldDB" id="A0A850R845"/>
<feature type="transmembrane region" description="Helical" evidence="12">
    <location>
        <begin position="253"/>
        <end position="269"/>
    </location>
</feature>
<dbReference type="PANTHER" id="PTHR10110">
    <property type="entry name" value="SODIUM/HYDROGEN EXCHANGER"/>
    <property type="match status" value="1"/>
</dbReference>
<proteinExistence type="inferred from homology"/>
<dbReference type="InterPro" id="IPR006153">
    <property type="entry name" value="Cation/H_exchanger_TM"/>
</dbReference>
<dbReference type="Proteomes" id="UP000592294">
    <property type="component" value="Unassembled WGS sequence"/>
</dbReference>
<evidence type="ECO:0000313" key="15">
    <source>
        <dbReference type="Proteomes" id="UP000592294"/>
    </source>
</evidence>
<dbReference type="RefSeq" id="WP_176975687.1">
    <property type="nucleotide sequence ID" value="NZ_JABZEO010000003.1"/>
</dbReference>
<dbReference type="PANTHER" id="PTHR10110:SF195">
    <property type="entry name" value="NA(+)_H(+) ANTIPORTER NHAS2"/>
    <property type="match status" value="1"/>
</dbReference>
<keyword evidence="4" id="KW-0050">Antiport</keyword>
<evidence type="ECO:0000256" key="7">
    <source>
        <dbReference type="ARBA" id="ARBA00022989"/>
    </source>
</evidence>
<organism evidence="14 15">
    <name type="scientific">Allochromatium humboldtianum</name>
    <dbReference type="NCBI Taxonomy" id="504901"/>
    <lineage>
        <taxon>Bacteria</taxon>
        <taxon>Pseudomonadati</taxon>
        <taxon>Pseudomonadota</taxon>
        <taxon>Gammaproteobacteria</taxon>
        <taxon>Chromatiales</taxon>
        <taxon>Chromatiaceae</taxon>
        <taxon>Allochromatium</taxon>
    </lineage>
</organism>
<evidence type="ECO:0000259" key="13">
    <source>
        <dbReference type="Pfam" id="PF00999"/>
    </source>
</evidence>